<keyword evidence="1" id="KW-0472">Membrane</keyword>
<protein>
    <submittedName>
        <fullName evidence="3">Hypothetical chloroplast RF47</fullName>
    </submittedName>
</protein>
<keyword evidence="1" id="KW-1133">Transmembrane helix</keyword>
<evidence type="ECO:0000256" key="2">
    <source>
        <dbReference type="SAM" id="SignalP"/>
    </source>
</evidence>
<keyword evidence="1" id="KW-0812">Transmembrane</keyword>
<sequence length="62" mass="7381">MRILISLLVICLILPQTEFDNLLVRKFNETGFFANYAEAKSVLKWLTWSIIFVFLIINYFLH</sequence>
<organism evidence="3">
    <name type="scientific">Pedinomonas minor</name>
    <name type="common">Green alga</name>
    <dbReference type="NCBI Taxonomy" id="3159"/>
    <lineage>
        <taxon>Eukaryota</taxon>
        <taxon>Viridiplantae</taxon>
        <taxon>Chlorophyta</taxon>
        <taxon>core chlorophytes</taxon>
        <taxon>Pedinophyceae</taxon>
        <taxon>Pedinomonadales</taxon>
        <taxon>Pedinomonadaceae</taxon>
        <taxon>Pedinomonas</taxon>
    </lineage>
</organism>
<keyword evidence="3" id="KW-0934">Plastid</keyword>
<reference evidence="3" key="1">
    <citation type="journal article" date="2009" name="Mol. Biol. Evol.">
        <title>The chloroplast genomes of the green algae Pedinomonas minor, Parachlorella kessleri, and Oocystis solitaria reveal a shared ancestry between the Pedinomonadales and Chlorellales.</title>
        <authorList>
            <person name="Turmel M."/>
            <person name="Otis C."/>
            <person name="Lemieux C."/>
        </authorList>
    </citation>
    <scope>NUCLEOTIDE SEQUENCE</scope>
</reference>
<feature type="transmembrane region" description="Helical" evidence="1">
    <location>
        <begin position="43"/>
        <end position="61"/>
    </location>
</feature>
<dbReference type="AlphaFoldDB" id="C7BEP4"/>
<feature type="chain" id="PRO_5002975120" evidence="2">
    <location>
        <begin position="20"/>
        <end position="62"/>
    </location>
</feature>
<gene>
    <name evidence="3" type="primary">ycf47</name>
</gene>
<dbReference type="RefSeq" id="YP_005089892.1">
    <property type="nucleotide sequence ID" value="NC_016733.1"/>
</dbReference>
<evidence type="ECO:0000256" key="1">
    <source>
        <dbReference type="SAM" id="Phobius"/>
    </source>
</evidence>
<geneLocation type="chloroplast" evidence="3"/>
<keyword evidence="2" id="KW-0732">Signal</keyword>
<keyword evidence="3" id="KW-0150">Chloroplast</keyword>
<accession>C7BEP4</accession>
<name>C7BEP4_PEDMN</name>
<evidence type="ECO:0000313" key="3">
    <source>
        <dbReference type="EMBL" id="ACQ90894.1"/>
    </source>
</evidence>
<proteinExistence type="predicted"/>
<feature type="signal peptide" evidence="2">
    <location>
        <begin position="1"/>
        <end position="19"/>
    </location>
</feature>
<dbReference type="GeneID" id="11541909"/>
<dbReference type="EMBL" id="FJ968740">
    <property type="protein sequence ID" value="ACQ90894.1"/>
    <property type="molecule type" value="Genomic_DNA"/>
</dbReference>